<comment type="similarity">
    <text evidence="1">Belongs to the polyribonucleotide nucleotidyltransferase family.</text>
</comment>
<dbReference type="PANTHER" id="PTHR11252">
    <property type="entry name" value="POLYRIBONUCLEOTIDE NUCLEOTIDYLTRANSFERASE"/>
    <property type="match status" value="1"/>
</dbReference>
<dbReference type="NCBIfam" id="NF008805">
    <property type="entry name" value="PRK11824.1"/>
    <property type="match status" value="1"/>
</dbReference>
<dbReference type="InterPro" id="IPR036456">
    <property type="entry name" value="PNPase_PH_RNA-bd_sf"/>
</dbReference>
<evidence type="ECO:0000256" key="4">
    <source>
        <dbReference type="ARBA" id="ARBA00022679"/>
    </source>
</evidence>
<dbReference type="Gene3D" id="3.30.1370.10">
    <property type="entry name" value="K Homology domain, type 1"/>
    <property type="match status" value="1"/>
</dbReference>
<dbReference type="InterPro" id="IPR036345">
    <property type="entry name" value="ExoRNase_PH_dom2_sf"/>
</dbReference>
<evidence type="ECO:0000256" key="1">
    <source>
        <dbReference type="ARBA" id="ARBA00007404"/>
    </source>
</evidence>
<dbReference type="FunFam" id="3.30.1370.10:FF:000001">
    <property type="entry name" value="Polyribonucleotide nucleotidyltransferase"/>
    <property type="match status" value="1"/>
</dbReference>
<organism evidence="10 11">
    <name type="scientific">Chlorella vulgaris</name>
    <name type="common">Green alga</name>
    <dbReference type="NCBI Taxonomy" id="3077"/>
    <lineage>
        <taxon>Eukaryota</taxon>
        <taxon>Viridiplantae</taxon>
        <taxon>Chlorophyta</taxon>
        <taxon>core chlorophytes</taxon>
        <taxon>Trebouxiophyceae</taxon>
        <taxon>Chlorellales</taxon>
        <taxon>Chlorellaceae</taxon>
        <taxon>Chlorella clade</taxon>
        <taxon>Chlorella</taxon>
    </lineage>
</organism>
<dbReference type="InterPro" id="IPR015848">
    <property type="entry name" value="PNPase_PH_RNA-bd_bac/org-type"/>
</dbReference>
<dbReference type="InterPro" id="IPR027408">
    <property type="entry name" value="PNPase/RNase_PH_dom_sf"/>
</dbReference>
<dbReference type="NCBIfam" id="TIGR03591">
    <property type="entry name" value="polynuc_phos"/>
    <property type="match status" value="1"/>
</dbReference>
<dbReference type="PROSITE" id="PS50084">
    <property type="entry name" value="KH_TYPE_1"/>
    <property type="match status" value="1"/>
</dbReference>
<evidence type="ECO:0000256" key="6">
    <source>
        <dbReference type="ARBA" id="ARBA00022884"/>
    </source>
</evidence>
<name>A0A9D4YZP8_CHLVU</name>
<dbReference type="PANTHER" id="PTHR11252:SF0">
    <property type="entry name" value="POLYRIBONUCLEOTIDE NUCLEOTIDYLTRANSFERASE 1, MITOCHONDRIAL"/>
    <property type="match status" value="1"/>
</dbReference>
<dbReference type="Pfam" id="PF00575">
    <property type="entry name" value="S1"/>
    <property type="match status" value="1"/>
</dbReference>
<dbReference type="SMART" id="SM00322">
    <property type="entry name" value="KH"/>
    <property type="match status" value="1"/>
</dbReference>
<evidence type="ECO:0000313" key="11">
    <source>
        <dbReference type="Proteomes" id="UP001055712"/>
    </source>
</evidence>
<dbReference type="InterPro" id="IPR012162">
    <property type="entry name" value="PNPase"/>
</dbReference>
<dbReference type="Pfam" id="PF03726">
    <property type="entry name" value="PNPase"/>
    <property type="match status" value="1"/>
</dbReference>
<keyword evidence="3" id="KW-0963">Cytoplasm</keyword>
<dbReference type="GO" id="GO:0005829">
    <property type="term" value="C:cytosol"/>
    <property type="evidence" value="ECO:0007669"/>
    <property type="project" value="TreeGrafter"/>
</dbReference>
<dbReference type="AlphaFoldDB" id="A0A9D4YZP8"/>
<dbReference type="EC" id="2.7.7.8" evidence="2"/>
<dbReference type="Gene3D" id="2.40.50.140">
    <property type="entry name" value="Nucleic acid-binding proteins"/>
    <property type="match status" value="1"/>
</dbReference>
<proteinExistence type="inferred from homology"/>
<dbReference type="SUPFAM" id="SSF54791">
    <property type="entry name" value="Eukaryotic type KH-domain (KH-domain type I)"/>
    <property type="match status" value="1"/>
</dbReference>
<reference evidence="10" key="2">
    <citation type="submission" date="2020-11" db="EMBL/GenBank/DDBJ databases">
        <authorList>
            <person name="Cecchin M."/>
            <person name="Marcolungo L."/>
            <person name="Rossato M."/>
            <person name="Girolomoni L."/>
            <person name="Cosentino E."/>
            <person name="Cuine S."/>
            <person name="Li-Beisson Y."/>
            <person name="Delledonne M."/>
            <person name="Ballottari M."/>
        </authorList>
    </citation>
    <scope>NUCLEOTIDE SEQUENCE</scope>
    <source>
        <strain evidence="10">211/11P</strain>
        <tissue evidence="10">Whole cell</tissue>
    </source>
</reference>
<dbReference type="SMART" id="SM00316">
    <property type="entry name" value="S1"/>
    <property type="match status" value="1"/>
</dbReference>
<dbReference type="CDD" id="cd02393">
    <property type="entry name" value="KH-I_PNPase"/>
    <property type="match status" value="1"/>
</dbReference>
<evidence type="ECO:0000256" key="7">
    <source>
        <dbReference type="ARBA" id="ARBA00031451"/>
    </source>
</evidence>
<dbReference type="SUPFAM" id="SSF50249">
    <property type="entry name" value="Nucleic acid-binding proteins"/>
    <property type="match status" value="1"/>
</dbReference>
<dbReference type="PROSITE" id="PS50126">
    <property type="entry name" value="S1"/>
    <property type="match status" value="1"/>
</dbReference>
<evidence type="ECO:0000256" key="3">
    <source>
        <dbReference type="ARBA" id="ARBA00022490"/>
    </source>
</evidence>
<dbReference type="Proteomes" id="UP001055712">
    <property type="component" value="Unassembled WGS sequence"/>
</dbReference>
<sequence length="890" mass="93619">MSATTGLRRAATLLARCRAKSQRDAVHGRWLTCCDQGWAPLAASAHPASAPAHAFSTSRGAPADQLPLPAVKDDVEDAVRGEAEELPLGEVPGENLAAAAALLLNQQQASAQGWQQPPSSDTLSSLPLGASLRQEAQVQGRTWAFETGKLARLANGSCLVRCGGTTVLAAATSQSPPWSRRDALSLQFEVDYREKLYAVARIPSTYNKREGNPKEHELLAGRRIGRALRPLFPKGFALDSAVFASVLSADGDTDPGVLAIGAASAALLCSDLPWAGPVAAARVAVLRDGRTVTAPSVEQQEAAELNLLVAATGEGRITMLEADGEQVPEARFIEALRVAVAAAQQLVEPQLQLAAQTGRQTLPTRLAGADPSAAPKVAQLATPAVEAILRDGSLDKLARSAALQKAKEGVLESIRASGAFRTEFARLPGSGCITPSDVDHVFSAVISAVMRRLVIEDGWRCDGRGSIDVRPVHCEVDSVPVVHGSALFTRGETQSLCTATVGRRQEQQKTESLLGGESSKRLFVHYSFPAFAVGDTSLHNGMRREMGHGEVAERALLPVIPPTDSFPFTLRLNAETLASAGSSSMAAVCGGALALADAGVPLKGLVAGVSVGLMTDAAWGGESRQLSPMPVQAVGGAGGAVAPAALGRYELLLDQLGMEDQLGDMDLKVAGTHQGITTCQLDVKLQGGVPVEVLEEALLLAARGRTQLLHSMEQALPEKRAAHAPTFGSVKVPDTMLGRVIGAGGSNLKQLEERWGARVDVDDDGTVSIFASSQEGFEAAETRILDLAGESVKDGHVYRGTVTRIMDYGALLELQPSGLRALLHISDISAERVRSIDDVVKMGQSLEVMCVGRDQKGQVRLSRKAVLARHTARQQASQNVARSGGIDADK</sequence>
<dbReference type="GO" id="GO:0003723">
    <property type="term" value="F:RNA binding"/>
    <property type="evidence" value="ECO:0007669"/>
    <property type="project" value="UniProtKB-UniRule"/>
</dbReference>
<dbReference type="SUPFAM" id="SSF55666">
    <property type="entry name" value="Ribonuclease PH domain 2-like"/>
    <property type="match status" value="2"/>
</dbReference>
<accession>A0A9D4YZP8</accession>
<dbReference type="InterPro" id="IPR036612">
    <property type="entry name" value="KH_dom_type_1_sf"/>
</dbReference>
<dbReference type="SUPFAM" id="SSF46915">
    <property type="entry name" value="Polynucleotide phosphorylase/guanosine pentaphosphate synthase (PNPase/GPSI), domain 3"/>
    <property type="match status" value="1"/>
</dbReference>
<dbReference type="OrthoDB" id="437922at2759"/>
<dbReference type="Gene3D" id="3.30.230.70">
    <property type="entry name" value="GHMP Kinase, N-terminal domain"/>
    <property type="match status" value="2"/>
</dbReference>
<evidence type="ECO:0000259" key="9">
    <source>
        <dbReference type="PROSITE" id="PS50126"/>
    </source>
</evidence>
<reference evidence="10" key="1">
    <citation type="journal article" date="2019" name="Plant J.">
        <title>Chlorella vulgaris genome assembly and annotation reveals the molecular basis for metabolic acclimation to high light conditions.</title>
        <authorList>
            <person name="Cecchin M."/>
            <person name="Marcolungo L."/>
            <person name="Rossato M."/>
            <person name="Girolomoni L."/>
            <person name="Cosentino E."/>
            <person name="Cuine S."/>
            <person name="Li-Beisson Y."/>
            <person name="Delledonne M."/>
            <person name="Ballottari M."/>
        </authorList>
    </citation>
    <scope>NUCLEOTIDE SEQUENCE</scope>
    <source>
        <strain evidence="10">211/11P</strain>
    </source>
</reference>
<comment type="caution">
    <text evidence="10">The sequence shown here is derived from an EMBL/GenBank/DDBJ whole genome shotgun (WGS) entry which is preliminary data.</text>
</comment>
<evidence type="ECO:0000256" key="5">
    <source>
        <dbReference type="ARBA" id="ARBA00022695"/>
    </source>
</evidence>
<protein>
    <recommendedName>
        <fullName evidence="2">polyribonucleotide nucleotidyltransferase</fullName>
        <ecNumber evidence="2">2.7.7.8</ecNumber>
    </recommendedName>
    <alternativeName>
        <fullName evidence="7">Polynucleotide phosphorylase 1</fullName>
    </alternativeName>
</protein>
<evidence type="ECO:0000313" key="10">
    <source>
        <dbReference type="EMBL" id="KAI3435779.1"/>
    </source>
</evidence>
<keyword evidence="4" id="KW-0808">Transferase</keyword>
<dbReference type="GO" id="GO:0005739">
    <property type="term" value="C:mitochondrion"/>
    <property type="evidence" value="ECO:0007669"/>
    <property type="project" value="TreeGrafter"/>
</dbReference>
<dbReference type="EMBL" id="SIDB01000002">
    <property type="protein sequence ID" value="KAI3435779.1"/>
    <property type="molecule type" value="Genomic_DNA"/>
</dbReference>
<dbReference type="Pfam" id="PF01138">
    <property type="entry name" value="RNase_PH"/>
    <property type="match status" value="2"/>
</dbReference>
<keyword evidence="11" id="KW-1185">Reference proteome</keyword>
<keyword evidence="5" id="KW-0548">Nucleotidyltransferase</keyword>
<dbReference type="InterPro" id="IPR004088">
    <property type="entry name" value="KH_dom_type_1"/>
</dbReference>
<dbReference type="InterPro" id="IPR003029">
    <property type="entry name" value="S1_domain"/>
</dbReference>
<dbReference type="InterPro" id="IPR001247">
    <property type="entry name" value="ExoRNase_PH_dom1"/>
</dbReference>
<dbReference type="Pfam" id="PF00013">
    <property type="entry name" value="KH_1"/>
    <property type="match status" value="1"/>
</dbReference>
<keyword evidence="6 8" id="KW-0694">RNA-binding</keyword>
<dbReference type="SUPFAM" id="SSF54211">
    <property type="entry name" value="Ribosomal protein S5 domain 2-like"/>
    <property type="match status" value="2"/>
</dbReference>
<dbReference type="GO" id="GO:0004654">
    <property type="term" value="F:polyribonucleotide nucleotidyltransferase activity"/>
    <property type="evidence" value="ECO:0007669"/>
    <property type="project" value="UniProtKB-EC"/>
</dbReference>
<evidence type="ECO:0000256" key="8">
    <source>
        <dbReference type="PROSITE-ProRule" id="PRU00117"/>
    </source>
</evidence>
<dbReference type="InterPro" id="IPR020568">
    <property type="entry name" value="Ribosomal_Su5_D2-typ_SF"/>
</dbReference>
<dbReference type="InterPro" id="IPR004087">
    <property type="entry name" value="KH_dom"/>
</dbReference>
<dbReference type="InterPro" id="IPR012340">
    <property type="entry name" value="NA-bd_OB-fold"/>
</dbReference>
<feature type="domain" description="S1 motif" evidence="9">
    <location>
        <begin position="795"/>
        <end position="864"/>
    </location>
</feature>
<evidence type="ECO:0000256" key="2">
    <source>
        <dbReference type="ARBA" id="ARBA00012416"/>
    </source>
</evidence>
<dbReference type="GO" id="GO:0000958">
    <property type="term" value="P:mitochondrial mRNA catabolic process"/>
    <property type="evidence" value="ECO:0007669"/>
    <property type="project" value="TreeGrafter"/>
</dbReference>
<gene>
    <name evidence="10" type="ORF">D9Q98_001837</name>
</gene>
<dbReference type="GO" id="GO:0000965">
    <property type="term" value="P:mitochondrial RNA 3'-end processing"/>
    <property type="evidence" value="ECO:0007669"/>
    <property type="project" value="TreeGrafter"/>
</dbReference>
<dbReference type="GO" id="GO:0000175">
    <property type="term" value="F:3'-5'-RNA exonuclease activity"/>
    <property type="evidence" value="ECO:0007669"/>
    <property type="project" value="TreeGrafter"/>
</dbReference>